<evidence type="ECO:0000313" key="3">
    <source>
        <dbReference type="Proteomes" id="UP000095614"/>
    </source>
</evidence>
<dbReference type="EMBL" id="CZBF01000006">
    <property type="protein sequence ID" value="CUQ19206.1"/>
    <property type="molecule type" value="Genomic_DNA"/>
</dbReference>
<accession>A0A139KF36</accession>
<protein>
    <submittedName>
        <fullName evidence="2">Uncharacterized protein</fullName>
    </submittedName>
</protein>
<gene>
    <name evidence="1" type="ORF">ERS852462_00110</name>
    <name evidence="2" type="ORF">ERS852554_03339</name>
</gene>
<evidence type="ECO:0000313" key="2">
    <source>
        <dbReference type="EMBL" id="CUQ19206.1"/>
    </source>
</evidence>
<proteinExistence type="predicted"/>
<dbReference type="AlphaFoldDB" id="A0A139KF36"/>
<dbReference type="Proteomes" id="UP000095614">
    <property type="component" value="Unassembled WGS sequence"/>
</dbReference>
<sequence length="41" mass="5047">MITDFQYCPTLNSRMQIIKLSIKEKMESIGYTRRYYEHNED</sequence>
<name>A0A139KF36_BACUN</name>
<dbReference type="Proteomes" id="UP000095788">
    <property type="component" value="Unassembled WGS sequence"/>
</dbReference>
<dbReference type="PATRIC" id="fig|820.27.peg.910"/>
<evidence type="ECO:0000313" key="4">
    <source>
        <dbReference type="Proteomes" id="UP000095788"/>
    </source>
</evidence>
<reference evidence="3 4" key="1">
    <citation type="submission" date="2015-09" db="EMBL/GenBank/DDBJ databases">
        <authorList>
            <consortium name="Pathogen Informatics"/>
        </authorList>
    </citation>
    <scope>NUCLEOTIDE SEQUENCE [LARGE SCALE GENOMIC DNA]</scope>
    <source>
        <strain evidence="1 3">2789STDY5834847</strain>
        <strain evidence="2 4">2789STDY5834942</strain>
    </source>
</reference>
<organism evidence="2 4">
    <name type="scientific">Bacteroides uniformis</name>
    <dbReference type="NCBI Taxonomy" id="820"/>
    <lineage>
        <taxon>Bacteria</taxon>
        <taxon>Pseudomonadati</taxon>
        <taxon>Bacteroidota</taxon>
        <taxon>Bacteroidia</taxon>
        <taxon>Bacteroidales</taxon>
        <taxon>Bacteroidaceae</taxon>
        <taxon>Bacteroides</taxon>
    </lineage>
</organism>
<evidence type="ECO:0000313" key="1">
    <source>
        <dbReference type="EMBL" id="CUO34150.1"/>
    </source>
</evidence>
<dbReference type="EMBL" id="CZAF01000001">
    <property type="protein sequence ID" value="CUO34150.1"/>
    <property type="molecule type" value="Genomic_DNA"/>
</dbReference>